<comment type="caution">
    <text evidence="7">The sequence shown here is derived from an EMBL/GenBank/DDBJ whole genome shotgun (WGS) entry which is preliminary data.</text>
</comment>
<dbReference type="InterPro" id="IPR002180">
    <property type="entry name" value="LS/RS"/>
</dbReference>
<keyword evidence="4" id="KW-0686">Riboflavin biosynthesis</keyword>
<comment type="pathway">
    <text evidence="1">Cofactor biosynthesis; riboflavin biosynthesis; riboflavin from 2-hydroxy-3-oxobutyl phosphate and 5-amino-6-(D-ribitylamino)uracil: step 1/2.</text>
</comment>
<dbReference type="InterPro" id="IPR036467">
    <property type="entry name" value="LS/RS_sf"/>
</dbReference>
<evidence type="ECO:0000313" key="7">
    <source>
        <dbReference type="EMBL" id="EQD59001.1"/>
    </source>
</evidence>
<accession>T1AEE9</accession>
<dbReference type="PANTHER" id="PTHR21058:SF0">
    <property type="entry name" value="6,7-DIMETHYL-8-RIBITYLLUMAZINE SYNTHASE"/>
    <property type="match status" value="1"/>
</dbReference>
<dbReference type="Pfam" id="PF00885">
    <property type="entry name" value="DMRL_synthase"/>
    <property type="match status" value="1"/>
</dbReference>
<keyword evidence="5 7" id="KW-0808">Transferase</keyword>
<organism evidence="7">
    <name type="scientific">mine drainage metagenome</name>
    <dbReference type="NCBI Taxonomy" id="410659"/>
    <lineage>
        <taxon>unclassified sequences</taxon>
        <taxon>metagenomes</taxon>
        <taxon>ecological metagenomes</taxon>
    </lineage>
</organism>
<dbReference type="CDD" id="cd09209">
    <property type="entry name" value="Lumazine_synthase-I"/>
    <property type="match status" value="1"/>
</dbReference>
<evidence type="ECO:0000256" key="1">
    <source>
        <dbReference type="ARBA" id="ARBA00004917"/>
    </source>
</evidence>
<evidence type="ECO:0000256" key="6">
    <source>
        <dbReference type="ARBA" id="ARBA00048785"/>
    </source>
</evidence>
<sequence>MTSTTDTAFDVDAAREVRARVGTYLEGDNEGRGRRVALACARFNGGVTLRLVQGALARLDEAGVDRADVTLAWAPGAFELPVLARALIASSRRVDAVVALGAVIRGETGHYDFVAGECARGLQEVQLATGVPVVFGVLTTETVDQALERSAPDETNKGAEAVTTALEMASLLTLIGAERHS</sequence>
<comment type="catalytic activity">
    <reaction evidence="6">
        <text>(2S)-2-hydroxy-3-oxobutyl phosphate + 5-amino-6-(D-ribitylamino)uracil = 6,7-dimethyl-8-(1-D-ribityl)lumazine + phosphate + 2 H2O + H(+)</text>
        <dbReference type="Rhea" id="RHEA:26152"/>
        <dbReference type="ChEBI" id="CHEBI:15377"/>
        <dbReference type="ChEBI" id="CHEBI:15378"/>
        <dbReference type="ChEBI" id="CHEBI:15934"/>
        <dbReference type="ChEBI" id="CHEBI:43474"/>
        <dbReference type="ChEBI" id="CHEBI:58201"/>
        <dbReference type="ChEBI" id="CHEBI:58830"/>
        <dbReference type="EC" id="2.5.1.78"/>
    </reaction>
</comment>
<dbReference type="GO" id="GO:0000906">
    <property type="term" value="F:6,7-dimethyl-8-ribityllumazine synthase activity"/>
    <property type="evidence" value="ECO:0007669"/>
    <property type="project" value="UniProtKB-EC"/>
</dbReference>
<comment type="similarity">
    <text evidence="2">Belongs to the DMRL synthase family.</text>
</comment>
<reference evidence="7" key="2">
    <citation type="journal article" date="2014" name="ISME J.">
        <title>Microbial stratification in low pH oxic and suboxic macroscopic growths along an acid mine drainage.</title>
        <authorList>
            <person name="Mendez-Garcia C."/>
            <person name="Mesa V."/>
            <person name="Sprenger R.R."/>
            <person name="Richter M."/>
            <person name="Diez M.S."/>
            <person name="Solano J."/>
            <person name="Bargiela R."/>
            <person name="Golyshina O.V."/>
            <person name="Manteca A."/>
            <person name="Ramos J.L."/>
            <person name="Gallego J.R."/>
            <person name="Llorente I."/>
            <person name="Martins Dos Santos V.A."/>
            <person name="Jensen O.N."/>
            <person name="Pelaez A.I."/>
            <person name="Sanchez J."/>
            <person name="Ferrer M."/>
        </authorList>
    </citation>
    <scope>NUCLEOTIDE SEQUENCE</scope>
</reference>
<dbReference type="NCBIfam" id="TIGR00114">
    <property type="entry name" value="lumazine-synth"/>
    <property type="match status" value="1"/>
</dbReference>
<proteinExistence type="inferred from homology"/>
<dbReference type="HAMAP" id="MF_00178">
    <property type="entry name" value="Lumazine_synth"/>
    <property type="match status" value="1"/>
</dbReference>
<dbReference type="Gene3D" id="3.40.50.960">
    <property type="entry name" value="Lumazine/riboflavin synthase"/>
    <property type="match status" value="1"/>
</dbReference>
<dbReference type="GO" id="GO:0009231">
    <property type="term" value="P:riboflavin biosynthetic process"/>
    <property type="evidence" value="ECO:0007669"/>
    <property type="project" value="UniProtKB-UniPathway"/>
</dbReference>
<dbReference type="GO" id="GO:0005829">
    <property type="term" value="C:cytosol"/>
    <property type="evidence" value="ECO:0007669"/>
    <property type="project" value="TreeGrafter"/>
</dbReference>
<gene>
    <name evidence="7" type="ORF">B1B_08374</name>
</gene>
<protein>
    <recommendedName>
        <fullName evidence="3">6,7-dimethyl-8-ribityllumazine synthase</fullName>
        <ecNumber evidence="3">2.5.1.78</ecNumber>
    </recommendedName>
</protein>
<evidence type="ECO:0000256" key="2">
    <source>
        <dbReference type="ARBA" id="ARBA00007424"/>
    </source>
</evidence>
<dbReference type="GO" id="GO:0009349">
    <property type="term" value="C:riboflavin synthase complex"/>
    <property type="evidence" value="ECO:0007669"/>
    <property type="project" value="InterPro"/>
</dbReference>
<evidence type="ECO:0000256" key="3">
    <source>
        <dbReference type="ARBA" id="ARBA00012664"/>
    </source>
</evidence>
<dbReference type="PANTHER" id="PTHR21058">
    <property type="entry name" value="6,7-DIMETHYL-8-RIBITYLLUMAZINE SYNTHASE DMRL SYNTHASE LUMAZINE SYNTHASE"/>
    <property type="match status" value="1"/>
</dbReference>
<reference evidence="7" key="1">
    <citation type="submission" date="2013-08" db="EMBL/GenBank/DDBJ databases">
        <authorList>
            <person name="Mendez C."/>
            <person name="Richter M."/>
            <person name="Ferrer M."/>
            <person name="Sanchez J."/>
        </authorList>
    </citation>
    <scope>NUCLEOTIDE SEQUENCE</scope>
</reference>
<name>T1AEE9_9ZZZZ</name>
<dbReference type="EC" id="2.5.1.78" evidence="3"/>
<dbReference type="UniPathway" id="UPA00275">
    <property type="reaction ID" value="UER00404"/>
</dbReference>
<evidence type="ECO:0000256" key="5">
    <source>
        <dbReference type="ARBA" id="ARBA00022679"/>
    </source>
</evidence>
<dbReference type="AlphaFoldDB" id="T1AEE9"/>
<dbReference type="SUPFAM" id="SSF52121">
    <property type="entry name" value="Lumazine synthase"/>
    <property type="match status" value="1"/>
</dbReference>
<dbReference type="EMBL" id="AUZY01005452">
    <property type="protein sequence ID" value="EQD59001.1"/>
    <property type="molecule type" value="Genomic_DNA"/>
</dbReference>
<dbReference type="InterPro" id="IPR034964">
    <property type="entry name" value="LS"/>
</dbReference>
<evidence type="ECO:0000256" key="4">
    <source>
        <dbReference type="ARBA" id="ARBA00022619"/>
    </source>
</evidence>